<keyword evidence="3" id="KW-1185">Reference proteome</keyword>
<dbReference type="AlphaFoldDB" id="A0A914W0K5"/>
<dbReference type="GO" id="GO:0005739">
    <property type="term" value="C:mitochondrion"/>
    <property type="evidence" value="ECO:0007669"/>
    <property type="project" value="TreeGrafter"/>
</dbReference>
<evidence type="ECO:0000256" key="1">
    <source>
        <dbReference type="SAM" id="SignalP"/>
    </source>
</evidence>
<organism evidence="3 4">
    <name type="scientific">Plectus sambesii</name>
    <dbReference type="NCBI Taxonomy" id="2011161"/>
    <lineage>
        <taxon>Eukaryota</taxon>
        <taxon>Metazoa</taxon>
        <taxon>Ecdysozoa</taxon>
        <taxon>Nematoda</taxon>
        <taxon>Chromadorea</taxon>
        <taxon>Plectida</taxon>
        <taxon>Plectina</taxon>
        <taxon>Plectoidea</taxon>
        <taxon>Plectidae</taxon>
        <taxon>Plectus</taxon>
    </lineage>
</organism>
<accession>A0A914W0K5</accession>
<feature type="domain" description="Beta-lactamase-related" evidence="2">
    <location>
        <begin position="54"/>
        <end position="169"/>
    </location>
</feature>
<keyword evidence="1" id="KW-0732">Signal</keyword>
<dbReference type="InterPro" id="IPR052794">
    <property type="entry name" value="Mito_Ser_Protease_LACTB"/>
</dbReference>
<dbReference type="PANTHER" id="PTHR46520:SF1">
    <property type="entry name" value="SERINE BETA-LACTAMASE-LIKE PROTEIN LACTB, MITOCHONDRIAL"/>
    <property type="match status" value="1"/>
</dbReference>
<feature type="signal peptide" evidence="1">
    <location>
        <begin position="1"/>
        <end position="21"/>
    </location>
</feature>
<reference evidence="4" key="1">
    <citation type="submission" date="2022-11" db="UniProtKB">
        <authorList>
            <consortium name="WormBaseParasite"/>
        </authorList>
    </citation>
    <scope>IDENTIFICATION</scope>
</reference>
<dbReference type="Gene3D" id="3.40.710.10">
    <property type="entry name" value="DD-peptidase/beta-lactamase superfamily"/>
    <property type="match status" value="1"/>
</dbReference>
<sequence>MHARQAVRLSAGLAAAAVMVGAPIFRDPAQEKENKSRRCNKMPAVQHAAIEKARQHVQRFMIINGAPGVTVAVSVNGVEAWSEGFGYSNVEQLTPCTKDTVMRIASISKPITAAIAAKLVEQGKLDLDQPIQKYIPDYPEKTFEGKKVAITARHLLSHSSGIRHYKNEKIDFEVGQNSAFILFCLRPCAVR</sequence>
<dbReference type="GO" id="GO:0006508">
    <property type="term" value="P:proteolysis"/>
    <property type="evidence" value="ECO:0007669"/>
    <property type="project" value="TreeGrafter"/>
</dbReference>
<proteinExistence type="predicted"/>
<dbReference type="GO" id="GO:0019216">
    <property type="term" value="P:regulation of lipid metabolic process"/>
    <property type="evidence" value="ECO:0007669"/>
    <property type="project" value="TreeGrafter"/>
</dbReference>
<dbReference type="Proteomes" id="UP000887566">
    <property type="component" value="Unplaced"/>
</dbReference>
<dbReference type="Pfam" id="PF00144">
    <property type="entry name" value="Beta-lactamase"/>
    <property type="match status" value="1"/>
</dbReference>
<dbReference type="InterPro" id="IPR012338">
    <property type="entry name" value="Beta-lactam/transpept-like"/>
</dbReference>
<dbReference type="WBParaSite" id="PSAMB.scaffold2786size21304.g19072.t1">
    <property type="protein sequence ID" value="PSAMB.scaffold2786size21304.g19072.t1"/>
    <property type="gene ID" value="PSAMB.scaffold2786size21304.g19072"/>
</dbReference>
<dbReference type="PANTHER" id="PTHR46520">
    <property type="entry name" value="SERINE BETA-LACTAMASE-LIKE PROTEIN LACTB, MITOCHONDRIAL"/>
    <property type="match status" value="1"/>
</dbReference>
<name>A0A914W0K5_9BILA</name>
<feature type="chain" id="PRO_5037678392" evidence="1">
    <location>
        <begin position="22"/>
        <end position="191"/>
    </location>
</feature>
<evidence type="ECO:0000259" key="2">
    <source>
        <dbReference type="Pfam" id="PF00144"/>
    </source>
</evidence>
<protein>
    <submittedName>
        <fullName evidence="4">Beta-lactamase-related domain-containing protein</fullName>
    </submittedName>
</protein>
<evidence type="ECO:0000313" key="4">
    <source>
        <dbReference type="WBParaSite" id="PSAMB.scaffold2786size21304.g19072.t1"/>
    </source>
</evidence>
<dbReference type="InterPro" id="IPR001466">
    <property type="entry name" value="Beta-lactam-related"/>
</dbReference>
<evidence type="ECO:0000313" key="3">
    <source>
        <dbReference type="Proteomes" id="UP000887566"/>
    </source>
</evidence>
<dbReference type="GO" id="GO:0008233">
    <property type="term" value="F:peptidase activity"/>
    <property type="evidence" value="ECO:0007669"/>
    <property type="project" value="TreeGrafter"/>
</dbReference>
<dbReference type="SUPFAM" id="SSF56601">
    <property type="entry name" value="beta-lactamase/transpeptidase-like"/>
    <property type="match status" value="1"/>
</dbReference>